<reference evidence="2 3" key="1">
    <citation type="submission" date="2019-07" db="EMBL/GenBank/DDBJ databases">
        <title>Lysobacter weifangensis sp. nov., isolated from bensulfuron-methyl contaminated farmland soil.</title>
        <authorList>
            <person name="Zhao H."/>
        </authorList>
    </citation>
    <scope>NUCLEOTIDE SEQUENCE [LARGE SCALE GENOMIC DNA]</scope>
    <source>
        <strain evidence="2 3">CC-Bw-6</strain>
    </source>
</reference>
<organism evidence="2 3">
    <name type="scientific">Pseudoluteimonas lycopersici</name>
    <dbReference type="NCBI Taxonomy" id="1324796"/>
    <lineage>
        <taxon>Bacteria</taxon>
        <taxon>Pseudomonadati</taxon>
        <taxon>Pseudomonadota</taxon>
        <taxon>Gammaproteobacteria</taxon>
        <taxon>Lysobacterales</taxon>
        <taxon>Lysobacteraceae</taxon>
        <taxon>Pseudoluteimonas</taxon>
    </lineage>
</organism>
<gene>
    <name evidence="2" type="ORF">FNZ56_10785</name>
</gene>
<evidence type="ECO:0000313" key="2">
    <source>
        <dbReference type="EMBL" id="QDQ74331.1"/>
    </source>
</evidence>
<proteinExistence type="predicted"/>
<name>A0A516V756_9GAMM</name>
<dbReference type="EMBL" id="CP041742">
    <property type="protein sequence ID" value="QDQ74331.1"/>
    <property type="molecule type" value="Genomic_DNA"/>
</dbReference>
<feature type="region of interest" description="Disordered" evidence="1">
    <location>
        <begin position="1"/>
        <end position="65"/>
    </location>
</feature>
<feature type="compositionally biased region" description="Polar residues" evidence="1">
    <location>
        <begin position="31"/>
        <end position="42"/>
    </location>
</feature>
<accession>A0A516V756</accession>
<feature type="compositionally biased region" description="Basic and acidic residues" evidence="1">
    <location>
        <begin position="46"/>
        <end position="59"/>
    </location>
</feature>
<dbReference type="Proteomes" id="UP000315891">
    <property type="component" value="Chromosome"/>
</dbReference>
<sequence length="65" mass="7236">MTTPTQNQKQNQNPQDKQQQAQGRKDDMHNTGAQAQNKQPSATAGKDADRDVQQRKDAPKPGQNH</sequence>
<feature type="compositionally biased region" description="Low complexity" evidence="1">
    <location>
        <begin position="1"/>
        <end position="22"/>
    </location>
</feature>
<dbReference type="AlphaFoldDB" id="A0A516V756"/>
<protein>
    <submittedName>
        <fullName evidence="2">Uncharacterized protein</fullName>
    </submittedName>
</protein>
<evidence type="ECO:0000313" key="3">
    <source>
        <dbReference type="Proteomes" id="UP000315891"/>
    </source>
</evidence>
<keyword evidence="3" id="KW-1185">Reference proteome</keyword>
<evidence type="ECO:0000256" key="1">
    <source>
        <dbReference type="SAM" id="MobiDB-lite"/>
    </source>
</evidence>
<dbReference type="RefSeq" id="WP_143879840.1">
    <property type="nucleotide sequence ID" value="NZ_BAABLZ010000001.1"/>
</dbReference>